<keyword evidence="2" id="KW-1185">Reference proteome</keyword>
<evidence type="ECO:0000313" key="1">
    <source>
        <dbReference type="EMBL" id="ART78721.1"/>
    </source>
</evidence>
<dbReference type="GeneID" id="96741009"/>
<dbReference type="EMBL" id="CP020881">
    <property type="protein sequence ID" value="ART78721.1"/>
    <property type="molecule type" value="Genomic_DNA"/>
</dbReference>
<keyword evidence="1" id="KW-0614">Plasmid</keyword>
<dbReference type="RefSeq" id="WP_088020439.1">
    <property type="nucleotide sequence ID" value="NZ_CP020881.1"/>
</dbReference>
<sequence length="104" mass="11357">MNLAYNTFVASKPTYSKVTDFIWGVANIVFRNFKDKLVGKFKTAQELFYVIGGKIRAVINGTAIDGWTGIGKLFIDIADIIVSVTPIGNAAMVVKTLWDIGNLA</sequence>
<dbReference type="Proteomes" id="UP000195573">
    <property type="component" value="Plasmid unnamed1"/>
</dbReference>
<evidence type="ECO:0000313" key="2">
    <source>
        <dbReference type="Proteomes" id="UP000195573"/>
    </source>
</evidence>
<proteinExistence type="predicted"/>
<name>A0ABM6KQE7_9BACI</name>
<gene>
    <name evidence="1" type="ORF">B4U37_21660</name>
</gene>
<organism evidence="1 2">
    <name type="scientific">Sutcliffiella horikoshii</name>
    <dbReference type="NCBI Taxonomy" id="79883"/>
    <lineage>
        <taxon>Bacteria</taxon>
        <taxon>Bacillati</taxon>
        <taxon>Bacillota</taxon>
        <taxon>Bacilli</taxon>
        <taxon>Bacillales</taxon>
        <taxon>Bacillaceae</taxon>
        <taxon>Sutcliffiella</taxon>
    </lineage>
</organism>
<reference evidence="1 2" key="1">
    <citation type="submission" date="2017-04" db="EMBL/GenBank/DDBJ databases">
        <title>Complete Genome Sequence of the Bacillus horikoshii 20a strain from Cuatro Cienegas, Coahuila, Mexico.</title>
        <authorList>
            <person name="Zarza E."/>
            <person name="Alcaraz L.D."/>
            <person name="Aguilar-Salinas B."/>
            <person name="Islas A."/>
            <person name="Olmedo-Alvarez G."/>
        </authorList>
    </citation>
    <scope>NUCLEOTIDE SEQUENCE [LARGE SCALE GENOMIC DNA]</scope>
    <source>
        <strain evidence="1 2">20a</strain>
        <plasmid evidence="1 2">unnamed1</plasmid>
    </source>
</reference>
<geneLocation type="plasmid" evidence="1 2">
    <name>unnamed1</name>
</geneLocation>
<protein>
    <submittedName>
        <fullName evidence="1">Uncharacterized protein</fullName>
    </submittedName>
</protein>
<accession>A0ABM6KQE7</accession>